<dbReference type="Pfam" id="PF22513">
    <property type="entry name" value="FitA-like_RHH"/>
    <property type="match status" value="1"/>
</dbReference>
<feature type="domain" description="Antitoxin FitA-like ribbon-helix-helix" evidence="1">
    <location>
        <begin position="4"/>
        <end position="33"/>
    </location>
</feature>
<accession>A0A6M6JCH4</accession>
<dbReference type="InterPro" id="IPR010985">
    <property type="entry name" value="Ribbon_hlx_hlx"/>
</dbReference>
<organism evidence="2 3">
    <name type="scientific">Pseudonocardia broussonetiae</name>
    <dbReference type="NCBI Taxonomy" id="2736640"/>
    <lineage>
        <taxon>Bacteria</taxon>
        <taxon>Bacillati</taxon>
        <taxon>Actinomycetota</taxon>
        <taxon>Actinomycetes</taxon>
        <taxon>Pseudonocardiales</taxon>
        <taxon>Pseudonocardiaceae</taxon>
        <taxon>Pseudonocardia</taxon>
    </lineage>
</organism>
<proteinExistence type="predicted"/>
<sequence>MVAIQIRDVPDDVRDALVAQAEARGQSLQRYLLGIVSAQARRSRNTELLARFATRADGVRSGPGETAAELAAERGE</sequence>
<dbReference type="Proteomes" id="UP000505377">
    <property type="component" value="Chromosome"/>
</dbReference>
<dbReference type="KEGG" id="pbro:HOP40_07415"/>
<dbReference type="InterPro" id="IPR053853">
    <property type="entry name" value="FitA-like_RHH"/>
</dbReference>
<dbReference type="AlphaFoldDB" id="A0A6M6JCH4"/>
<reference evidence="2 3" key="1">
    <citation type="submission" date="2020-05" db="EMBL/GenBank/DDBJ databases">
        <authorList>
            <person name="Mo P."/>
        </authorList>
    </citation>
    <scope>NUCLEOTIDE SEQUENCE [LARGE SCALE GENOMIC DNA]</scope>
    <source>
        <strain evidence="2 3">Gen01</strain>
    </source>
</reference>
<dbReference type="EMBL" id="CP053564">
    <property type="protein sequence ID" value="QJY45648.1"/>
    <property type="molecule type" value="Genomic_DNA"/>
</dbReference>
<name>A0A6M6JCH4_9PSEU</name>
<evidence type="ECO:0000259" key="1">
    <source>
        <dbReference type="Pfam" id="PF22513"/>
    </source>
</evidence>
<dbReference type="RefSeq" id="WP_172155958.1">
    <property type="nucleotide sequence ID" value="NZ_CP053564.1"/>
</dbReference>
<dbReference type="SUPFAM" id="SSF47598">
    <property type="entry name" value="Ribbon-helix-helix"/>
    <property type="match status" value="1"/>
</dbReference>
<evidence type="ECO:0000313" key="2">
    <source>
        <dbReference type="EMBL" id="QJY45648.1"/>
    </source>
</evidence>
<gene>
    <name evidence="2" type="ORF">HOP40_07415</name>
</gene>
<dbReference type="GO" id="GO:0006355">
    <property type="term" value="P:regulation of DNA-templated transcription"/>
    <property type="evidence" value="ECO:0007669"/>
    <property type="project" value="InterPro"/>
</dbReference>
<protein>
    <recommendedName>
        <fullName evidence="1">Antitoxin FitA-like ribbon-helix-helix domain-containing protein</fullName>
    </recommendedName>
</protein>
<evidence type="ECO:0000313" key="3">
    <source>
        <dbReference type="Proteomes" id="UP000505377"/>
    </source>
</evidence>
<keyword evidence="3" id="KW-1185">Reference proteome</keyword>